<protein>
    <submittedName>
        <fullName evidence="2">Tetratricopeptide repeat protein 23-like</fullName>
    </submittedName>
</protein>
<proteinExistence type="predicted"/>
<dbReference type="RefSeq" id="XP_073933745.1">
    <property type="nucleotide sequence ID" value="XM_074077644.1"/>
</dbReference>
<dbReference type="Proteomes" id="UP001732720">
    <property type="component" value="Chromosome 6"/>
</dbReference>
<reference evidence="2" key="1">
    <citation type="submission" date="2025-08" db="UniProtKB">
        <authorList>
            <consortium name="RefSeq"/>
        </authorList>
    </citation>
    <scope>IDENTIFICATION</scope>
</reference>
<accession>A0AC58MWF6</accession>
<organism evidence="1 2">
    <name type="scientific">Castor canadensis</name>
    <name type="common">American beaver</name>
    <dbReference type="NCBI Taxonomy" id="51338"/>
    <lineage>
        <taxon>Eukaryota</taxon>
        <taxon>Metazoa</taxon>
        <taxon>Chordata</taxon>
        <taxon>Craniata</taxon>
        <taxon>Vertebrata</taxon>
        <taxon>Euteleostomi</taxon>
        <taxon>Mammalia</taxon>
        <taxon>Eutheria</taxon>
        <taxon>Euarchontoglires</taxon>
        <taxon>Glires</taxon>
        <taxon>Rodentia</taxon>
        <taxon>Castorimorpha</taxon>
        <taxon>Castoridae</taxon>
        <taxon>Castor</taxon>
    </lineage>
</organism>
<evidence type="ECO:0000313" key="1">
    <source>
        <dbReference type="Proteomes" id="UP001732720"/>
    </source>
</evidence>
<name>A0AC58MWF6_CASCN</name>
<evidence type="ECO:0000313" key="2">
    <source>
        <dbReference type="RefSeq" id="XP_073933745.1"/>
    </source>
</evidence>
<gene>
    <name evidence="2" type="primary">Ttc23l</name>
</gene>
<keyword evidence="1" id="KW-1185">Reference proteome</keyword>
<sequence length="551" mass="61038">MELILSYESSSLRGQQSSGDRFEDEPETLCILTTRKSLMAAELPVSRRPEVLRVAVTTGSGAQAAFCSHGNPIVSRARTSAVSARGGPGRPTSCRKAPCGARNEVGRGQDADASSGGGKAWPRDSGRLVPGVASLPLARKMQARPIRIPTVSNDTDWDFCFHLSEQTRIPAHQQTDELCSTCESGESEEDTTVQEGEKAIDHMSLPREKLAQSQKKITHLIKEKMNIQANKELIRCVILSQIIFGEQHWKCAQALANLAYGYLTLRGLPAQAKKHAESAKNILLTWKGNLTSDEEKKEILEVLVILYYTLGVAWLLQNHGKEAYFHLQRADRNMKELKELNKGSDCGVQISEKDLTIALGRASLTIHRLNLALTYFEKAIDSVIAAKGDSTSDLISLYEEIAQIEQLRRNHGQAIRYLNQAFSICVSSFTEISPQTAEASALLAKAYAMSGEPQHRAAVEIYFIKSISAYKATLGSEDYETLATIEDFCKWLVQNGEKQEAYRLLKASLKSQVINYSDCNEKVAETVYNMGRICFAKGEFRKAIQLLRKVS</sequence>